<evidence type="ECO:0000259" key="3">
    <source>
        <dbReference type="Pfam" id="PF25597"/>
    </source>
</evidence>
<reference evidence="4" key="2">
    <citation type="submission" date="2022-01" db="EMBL/GenBank/DDBJ databases">
        <authorList>
            <person name="Yamashiro T."/>
            <person name="Shiraishi A."/>
            <person name="Satake H."/>
            <person name="Nakayama K."/>
        </authorList>
    </citation>
    <scope>NUCLEOTIDE SEQUENCE</scope>
</reference>
<feature type="region of interest" description="Disordered" evidence="1">
    <location>
        <begin position="116"/>
        <end position="143"/>
    </location>
</feature>
<evidence type="ECO:0000259" key="2">
    <source>
        <dbReference type="Pfam" id="PF07727"/>
    </source>
</evidence>
<dbReference type="SUPFAM" id="SSF53098">
    <property type="entry name" value="Ribonuclease H-like"/>
    <property type="match status" value="1"/>
</dbReference>
<feature type="region of interest" description="Disordered" evidence="1">
    <location>
        <begin position="1"/>
        <end position="22"/>
    </location>
</feature>
<dbReference type="PANTHER" id="PTHR11439:SF442">
    <property type="entry name" value="CYSTEINE-RICH RLK (RECEPTOR-LIKE PROTEIN KINASE) 8"/>
    <property type="match status" value="1"/>
</dbReference>
<sequence>MFTPKLIQSSKHAQSCPGEPKVQKDYKAEYKKMKAKLALLEASPPTSQSSKPFQSKSKGLEASPSSENVSGPVNVSDPESFTSSVPTEVKTNYQESKIIEITKLVQMLMDEKINSTQKTQELKPVSSQPELSKSVNSSKQRHNRVIHVRGGVLAASSQSSESSIEVNCTTCGSNLHSTTDYNDFKHFKRCEKLQATKAREPTKSGFSRSTIDVKSYLHKYVEQPVAKVVFGDNSSCITEGHGSINCGGIIFSKQRTIFNANKEIVLISPRRNDVYVIDMSSLTPNGACFFVKASERWLKTKMMLKLNKLELIIGLSLETMNLRVFVMRKEFLKTSLLYTTEQNGVAERKNRALIEAARTMLNGSVLSKHFWTEAFMIACYTQNRSIIVKIHDRTPYEIFRERISDISYFHVFGCPVFIHNHKVHLGKFDAKADDQYFLGYSINSKAFRVYNTRRHQIEESYHVIFDESMEAIRWSRDQHIEFVNIIGDPGEGMLTRSMATKLTTASTSECLFADFLSEIEPKKTLVPLPYGKIAIGSKWVFSDKIDEHGIVTKKKAILVVRGYSQEEGIDYHETFAAMARMEAIRIFLPPGFESSEFPEYVYKLDKALYGLKQAPSMTPLVPPNNLGPDLAGNPVNETMYRGMIGSLMYLTITRIFMYLKGTSSFGLWYSKCLRFDIKGYSDSDYAGCNLDRKNTFGVYQILRGKLVCWSAKKQQSVAMFSTEAEHVVAAGCCAHILCMKSQLNDSDIHCKMVPIFCDNTSAISISYNPVLYLRTNHIDIRYHFIRDHILKGDIELYFSPTEYQLADIFAKPLDEPTFTRLKA</sequence>
<dbReference type="CDD" id="cd09272">
    <property type="entry name" value="RNase_HI_RT_Ty1"/>
    <property type="match status" value="1"/>
</dbReference>
<accession>A0ABQ5A2F6</accession>
<feature type="domain" description="Reverse transcriptase Ty1/copia-type" evidence="2">
    <location>
        <begin position="524"/>
        <end position="587"/>
    </location>
</feature>
<feature type="compositionally biased region" description="Polar residues" evidence="1">
    <location>
        <begin position="63"/>
        <end position="87"/>
    </location>
</feature>
<comment type="caution">
    <text evidence="4">The sequence shown here is derived from an EMBL/GenBank/DDBJ whole genome shotgun (WGS) entry which is preliminary data.</text>
</comment>
<feature type="region of interest" description="Disordered" evidence="1">
    <location>
        <begin position="39"/>
        <end position="87"/>
    </location>
</feature>
<evidence type="ECO:0000313" key="4">
    <source>
        <dbReference type="EMBL" id="GJS95876.1"/>
    </source>
</evidence>
<keyword evidence="5" id="KW-1185">Reference proteome</keyword>
<evidence type="ECO:0000313" key="5">
    <source>
        <dbReference type="Proteomes" id="UP001151760"/>
    </source>
</evidence>
<dbReference type="EMBL" id="BQNB010011843">
    <property type="protein sequence ID" value="GJS95876.1"/>
    <property type="molecule type" value="Genomic_DNA"/>
</dbReference>
<dbReference type="InterPro" id="IPR036397">
    <property type="entry name" value="RNaseH_sf"/>
</dbReference>
<dbReference type="InterPro" id="IPR012337">
    <property type="entry name" value="RNaseH-like_sf"/>
</dbReference>
<feature type="compositionally biased region" description="Polar residues" evidence="1">
    <location>
        <begin position="116"/>
        <end position="138"/>
    </location>
</feature>
<dbReference type="Proteomes" id="UP001151760">
    <property type="component" value="Unassembled WGS sequence"/>
</dbReference>
<dbReference type="InterPro" id="IPR057670">
    <property type="entry name" value="SH3_retrovirus"/>
</dbReference>
<gene>
    <name evidence="4" type="ORF">Tco_0802844</name>
</gene>
<dbReference type="Pfam" id="PF07727">
    <property type="entry name" value="RVT_2"/>
    <property type="match status" value="1"/>
</dbReference>
<dbReference type="PANTHER" id="PTHR11439">
    <property type="entry name" value="GAG-POL-RELATED RETROTRANSPOSON"/>
    <property type="match status" value="1"/>
</dbReference>
<reference evidence="4" key="1">
    <citation type="journal article" date="2022" name="Int. J. Mol. Sci.">
        <title>Draft Genome of Tanacetum Coccineum: Genomic Comparison of Closely Related Tanacetum-Family Plants.</title>
        <authorList>
            <person name="Yamashiro T."/>
            <person name="Shiraishi A."/>
            <person name="Nakayama K."/>
            <person name="Satake H."/>
        </authorList>
    </citation>
    <scope>NUCLEOTIDE SEQUENCE</scope>
</reference>
<proteinExistence type="predicted"/>
<dbReference type="Pfam" id="PF25597">
    <property type="entry name" value="SH3_retrovirus"/>
    <property type="match status" value="1"/>
</dbReference>
<dbReference type="InterPro" id="IPR013103">
    <property type="entry name" value="RVT_2"/>
</dbReference>
<feature type="compositionally biased region" description="Low complexity" evidence="1">
    <location>
        <begin position="39"/>
        <end position="57"/>
    </location>
</feature>
<dbReference type="Gene3D" id="3.30.420.10">
    <property type="entry name" value="Ribonuclease H-like superfamily/Ribonuclease H"/>
    <property type="match status" value="1"/>
</dbReference>
<organism evidence="4 5">
    <name type="scientific">Tanacetum coccineum</name>
    <dbReference type="NCBI Taxonomy" id="301880"/>
    <lineage>
        <taxon>Eukaryota</taxon>
        <taxon>Viridiplantae</taxon>
        <taxon>Streptophyta</taxon>
        <taxon>Embryophyta</taxon>
        <taxon>Tracheophyta</taxon>
        <taxon>Spermatophyta</taxon>
        <taxon>Magnoliopsida</taxon>
        <taxon>eudicotyledons</taxon>
        <taxon>Gunneridae</taxon>
        <taxon>Pentapetalae</taxon>
        <taxon>asterids</taxon>
        <taxon>campanulids</taxon>
        <taxon>Asterales</taxon>
        <taxon>Asteraceae</taxon>
        <taxon>Asteroideae</taxon>
        <taxon>Anthemideae</taxon>
        <taxon>Anthemidinae</taxon>
        <taxon>Tanacetum</taxon>
    </lineage>
</organism>
<name>A0ABQ5A2F6_9ASTR</name>
<protein>
    <submittedName>
        <fullName evidence="4">Retrovirus-related pol polyprotein from transposon TNT 1-94</fullName>
    </submittedName>
</protein>
<feature type="compositionally biased region" description="Polar residues" evidence="1">
    <location>
        <begin position="1"/>
        <end position="13"/>
    </location>
</feature>
<feature type="domain" description="Retroviral polymerase SH3-like" evidence="3">
    <location>
        <begin position="414"/>
        <end position="468"/>
    </location>
</feature>
<evidence type="ECO:0000256" key="1">
    <source>
        <dbReference type="SAM" id="MobiDB-lite"/>
    </source>
</evidence>